<feature type="domain" description="NADPH-dependent FMN reductase-like" evidence="3">
    <location>
        <begin position="1"/>
        <end position="152"/>
    </location>
</feature>
<dbReference type="InterPro" id="IPR005025">
    <property type="entry name" value="FMN_Rdtase-like_dom"/>
</dbReference>
<gene>
    <name evidence="4" type="ORF">U27_00733</name>
</gene>
<keyword evidence="5" id="KW-1185">Reference proteome</keyword>
<dbReference type="Pfam" id="PF03358">
    <property type="entry name" value="FMN_red"/>
    <property type="match status" value="1"/>
</dbReference>
<evidence type="ECO:0000256" key="1">
    <source>
        <dbReference type="ARBA" id="ARBA00022630"/>
    </source>
</evidence>
<dbReference type="AlphaFoldDB" id="A0A081C8D0"/>
<keyword evidence="1" id="KW-0285">Flavoprotein</keyword>
<dbReference type="eggNOG" id="COG0655">
    <property type="taxonomic scope" value="Bacteria"/>
</dbReference>
<dbReference type="Gene3D" id="3.40.50.360">
    <property type="match status" value="1"/>
</dbReference>
<dbReference type="Proteomes" id="UP000030661">
    <property type="component" value="Unassembled WGS sequence"/>
</dbReference>
<dbReference type="PANTHER" id="PTHR43278:SF4">
    <property type="entry name" value="NAD(P)H-DEPENDENT FMN-CONTAINING OXIDOREDUCTASE YWQN-RELATED"/>
    <property type="match status" value="1"/>
</dbReference>
<protein>
    <submittedName>
        <fullName evidence="4">Flavin reductase</fullName>
    </submittedName>
</protein>
<evidence type="ECO:0000256" key="2">
    <source>
        <dbReference type="ARBA" id="ARBA00022643"/>
    </source>
</evidence>
<evidence type="ECO:0000313" key="5">
    <source>
        <dbReference type="Proteomes" id="UP000030661"/>
    </source>
</evidence>
<name>A0A081C8D0_VECG1</name>
<dbReference type="STRING" id="1499967.U27_00733"/>
<dbReference type="EMBL" id="DF820475">
    <property type="protein sequence ID" value="GAK60835.1"/>
    <property type="molecule type" value="Genomic_DNA"/>
</dbReference>
<dbReference type="SUPFAM" id="SSF52218">
    <property type="entry name" value="Flavoproteins"/>
    <property type="match status" value="1"/>
</dbReference>
<sequence length="188" mass="21081">MKIITILGSPRKKGNTAAILKAFEEVVMAQHEVERINIADISIQGCLGCDACQRTLDEPGCVQRDDFNEVMAKIRLADLVVYASPVYVWDFPAQMKALMDRHYCLVKWADPAHMCCLLEGKHVMLLATCGGSAEENGDLIQEVFRREMEYLHCRILGKYIAPFCTTPSEIGDQARQIAQQMAADMLKL</sequence>
<evidence type="ECO:0000259" key="3">
    <source>
        <dbReference type="Pfam" id="PF03358"/>
    </source>
</evidence>
<reference evidence="4" key="1">
    <citation type="journal article" date="2015" name="PeerJ">
        <title>First genomic representation of candidate bacterial phylum KSB3 points to enhanced environmental sensing as a trigger of wastewater bulking.</title>
        <authorList>
            <person name="Sekiguchi Y."/>
            <person name="Ohashi A."/>
            <person name="Parks D.H."/>
            <person name="Yamauchi T."/>
            <person name="Tyson G.W."/>
            <person name="Hugenholtz P."/>
        </authorList>
    </citation>
    <scope>NUCLEOTIDE SEQUENCE [LARGE SCALE GENOMIC DNA]</scope>
</reference>
<dbReference type="GO" id="GO:0016491">
    <property type="term" value="F:oxidoreductase activity"/>
    <property type="evidence" value="ECO:0007669"/>
    <property type="project" value="InterPro"/>
</dbReference>
<evidence type="ECO:0000313" key="4">
    <source>
        <dbReference type="EMBL" id="GAK60835.1"/>
    </source>
</evidence>
<keyword evidence="2" id="KW-0288">FMN</keyword>
<organism evidence="4">
    <name type="scientific">Vecturithrix granuli</name>
    <dbReference type="NCBI Taxonomy" id="1499967"/>
    <lineage>
        <taxon>Bacteria</taxon>
        <taxon>Candidatus Moduliflexota</taxon>
        <taxon>Candidatus Vecturitrichia</taxon>
        <taxon>Candidatus Vecturitrichales</taxon>
        <taxon>Candidatus Vecturitrichaceae</taxon>
        <taxon>Candidatus Vecturithrix</taxon>
    </lineage>
</organism>
<dbReference type="InterPro" id="IPR029039">
    <property type="entry name" value="Flavoprotein-like_sf"/>
</dbReference>
<dbReference type="InterPro" id="IPR051796">
    <property type="entry name" value="ISF_SsuE-like"/>
</dbReference>
<dbReference type="HOGENOM" id="CLU_050993_4_2_0"/>
<accession>A0A081C8D0</accession>
<dbReference type="PANTHER" id="PTHR43278">
    <property type="entry name" value="NAD(P)H-DEPENDENT FMN-CONTAINING OXIDOREDUCTASE YWQN-RELATED"/>
    <property type="match status" value="1"/>
</dbReference>
<proteinExistence type="predicted"/>